<dbReference type="PANTHER" id="PTHR33164">
    <property type="entry name" value="TRANSCRIPTIONAL REGULATOR, MARR FAMILY"/>
    <property type="match status" value="1"/>
</dbReference>
<name>A0ABU0LV33_9HYPH</name>
<dbReference type="EMBL" id="JAUSVR010000013">
    <property type="protein sequence ID" value="MDQ0512537.1"/>
    <property type="molecule type" value="Genomic_DNA"/>
</dbReference>
<evidence type="ECO:0000259" key="4">
    <source>
        <dbReference type="PROSITE" id="PS50995"/>
    </source>
</evidence>
<evidence type="ECO:0000256" key="2">
    <source>
        <dbReference type="ARBA" id="ARBA00023125"/>
    </source>
</evidence>
<dbReference type="RefSeq" id="WP_306891213.1">
    <property type="nucleotide sequence ID" value="NZ_JAUSVR010000013.1"/>
</dbReference>
<keyword evidence="2" id="KW-0238">DNA-binding</keyword>
<evidence type="ECO:0000256" key="1">
    <source>
        <dbReference type="ARBA" id="ARBA00023015"/>
    </source>
</evidence>
<keyword evidence="6" id="KW-1185">Reference proteome</keyword>
<dbReference type="PRINTS" id="PR00598">
    <property type="entry name" value="HTHMARR"/>
</dbReference>
<dbReference type="InterPro" id="IPR036388">
    <property type="entry name" value="WH-like_DNA-bd_sf"/>
</dbReference>
<evidence type="ECO:0000256" key="3">
    <source>
        <dbReference type="ARBA" id="ARBA00023163"/>
    </source>
</evidence>
<keyword evidence="3" id="KW-0804">Transcription</keyword>
<dbReference type="Proteomes" id="UP001235094">
    <property type="component" value="Unassembled WGS sequence"/>
</dbReference>
<gene>
    <name evidence="5" type="ORF">QOZ99_003447</name>
</gene>
<accession>A0ABU0LV33</accession>
<organism evidence="5 6">
    <name type="scientific">Ancylobacter amanitiformis</name>
    <dbReference type="NCBI Taxonomy" id="217069"/>
    <lineage>
        <taxon>Bacteria</taxon>
        <taxon>Pseudomonadati</taxon>
        <taxon>Pseudomonadota</taxon>
        <taxon>Alphaproteobacteria</taxon>
        <taxon>Hyphomicrobiales</taxon>
        <taxon>Xanthobacteraceae</taxon>
        <taxon>Ancylobacter</taxon>
    </lineage>
</organism>
<dbReference type="SMART" id="SM00347">
    <property type="entry name" value="HTH_MARR"/>
    <property type="match status" value="1"/>
</dbReference>
<protein>
    <submittedName>
        <fullName evidence="5">MarR family transcriptional regulator for hemolysin</fullName>
    </submittedName>
</protein>
<dbReference type="Pfam" id="PF12802">
    <property type="entry name" value="MarR_2"/>
    <property type="match status" value="1"/>
</dbReference>
<dbReference type="PANTHER" id="PTHR33164:SF64">
    <property type="entry name" value="TRANSCRIPTIONAL REGULATOR SLYA"/>
    <property type="match status" value="1"/>
</dbReference>
<dbReference type="InterPro" id="IPR039422">
    <property type="entry name" value="MarR/SlyA-like"/>
</dbReference>
<proteinExistence type="predicted"/>
<feature type="domain" description="HTH marR-type" evidence="4">
    <location>
        <begin position="13"/>
        <end position="146"/>
    </location>
</feature>
<evidence type="ECO:0000313" key="5">
    <source>
        <dbReference type="EMBL" id="MDQ0512537.1"/>
    </source>
</evidence>
<dbReference type="SUPFAM" id="SSF46785">
    <property type="entry name" value="Winged helix' DNA-binding domain"/>
    <property type="match status" value="1"/>
</dbReference>
<dbReference type="InterPro" id="IPR036390">
    <property type="entry name" value="WH_DNA-bd_sf"/>
</dbReference>
<evidence type="ECO:0000313" key="6">
    <source>
        <dbReference type="Proteomes" id="UP001235094"/>
    </source>
</evidence>
<dbReference type="Gene3D" id="1.10.10.10">
    <property type="entry name" value="Winged helix-like DNA-binding domain superfamily/Winged helix DNA-binding domain"/>
    <property type="match status" value="1"/>
</dbReference>
<dbReference type="PROSITE" id="PS50995">
    <property type="entry name" value="HTH_MARR_2"/>
    <property type="match status" value="1"/>
</dbReference>
<dbReference type="InterPro" id="IPR000835">
    <property type="entry name" value="HTH_MarR-typ"/>
</dbReference>
<reference evidence="5 6" key="1">
    <citation type="submission" date="2023-07" db="EMBL/GenBank/DDBJ databases">
        <title>Genomic Encyclopedia of Type Strains, Phase IV (KMG-IV): sequencing the most valuable type-strain genomes for metagenomic binning, comparative biology and taxonomic classification.</title>
        <authorList>
            <person name="Goeker M."/>
        </authorList>
    </citation>
    <scope>NUCLEOTIDE SEQUENCE [LARGE SCALE GENOMIC DNA]</scope>
    <source>
        <strain evidence="5 6">DSM 15561</strain>
    </source>
</reference>
<comment type="caution">
    <text evidence="5">The sequence shown here is derived from an EMBL/GenBank/DDBJ whole genome shotgun (WGS) entry which is preliminary data.</text>
</comment>
<sequence>MNVLPPPDLMALQRALTAQLLQAGRHWRRCAERELESYGISEACAAPLLWAGRLGGGVRQVTLASHVGIEGPSLVRLLDQLAAAALIERRDDPTDRRAKTIWLTAAGEALAARIEDMLVGVRARVLAGFDRADLEAALRVLTAFDETSVRPAEEEALP</sequence>
<keyword evidence="1" id="KW-0805">Transcription regulation</keyword>